<sequence>MAEFPCPLERTVASALLLLSAIPPSPSLVSPPLIGSEDQWLKDGRKTKSYRESLLLSDSTAVSLKNESRTVSMSCTSSLTSEGSSEDIIACRMRMIAVMTRRHEMKLKVDLASALAAIVRKSRSKIHYSSCDQEISSAEKVKMSSASVSTDASYLSSSSSPLSSGRSHRSGYVTRGEKTQKRLATTREEIRRKHVGSVHMRRRSEDILKLLSGGCSSELKIRQLLGDSPDTSKALRMLLKLEEVKRSGTGGRRDPYIYKVFARSPQYSSTI</sequence>
<gene>
    <name evidence="4" type="primary">LOC109004629</name>
</gene>
<dbReference type="GeneID" id="109004629"/>
<evidence type="ECO:0000259" key="2">
    <source>
        <dbReference type="Pfam" id="PF25370"/>
    </source>
</evidence>
<dbReference type="FunCoup" id="A0A6P9E7I0">
    <property type="interactions" value="2"/>
</dbReference>
<evidence type="ECO:0000313" key="3">
    <source>
        <dbReference type="Proteomes" id="UP000235220"/>
    </source>
</evidence>
<dbReference type="RefSeq" id="XP_035544165.1">
    <property type="nucleotide sequence ID" value="XM_035688272.1"/>
</dbReference>
<dbReference type="Pfam" id="PF25370">
    <property type="entry name" value="HTH_74"/>
    <property type="match status" value="1"/>
</dbReference>
<name>A0A6P9E7I0_JUGRE</name>
<feature type="compositionally biased region" description="Low complexity" evidence="1">
    <location>
        <begin position="154"/>
        <end position="165"/>
    </location>
</feature>
<reference evidence="4" key="1">
    <citation type="submission" date="2025-08" db="UniProtKB">
        <authorList>
            <consortium name="RefSeq"/>
        </authorList>
    </citation>
    <scope>IDENTIFICATION</scope>
    <source>
        <tissue evidence="4">Leaves</tissue>
    </source>
</reference>
<dbReference type="PANTHER" id="PTHR34799">
    <property type="entry name" value="OS07G0656300 PROTEIN"/>
    <property type="match status" value="1"/>
</dbReference>
<accession>A0A6P9E7I0</accession>
<keyword evidence="3" id="KW-1185">Reference proteome</keyword>
<proteinExistence type="predicted"/>
<dbReference type="AlphaFoldDB" id="A0A6P9E7I0"/>
<protein>
    <submittedName>
        <fullName evidence="4">Uncharacterized protein LOC109004629</fullName>
    </submittedName>
</protein>
<feature type="region of interest" description="Disordered" evidence="1">
    <location>
        <begin position="154"/>
        <end position="180"/>
    </location>
</feature>
<dbReference type="PANTHER" id="PTHR34799:SF2">
    <property type="entry name" value="OS07G0656300 PROTEIN"/>
    <property type="match status" value="1"/>
</dbReference>
<dbReference type="InParanoid" id="A0A6P9E7I0"/>
<feature type="domain" description="HTH three-helical bundle" evidence="2">
    <location>
        <begin position="197"/>
        <end position="237"/>
    </location>
</feature>
<dbReference type="Proteomes" id="UP000235220">
    <property type="component" value="Chromosome 3"/>
</dbReference>
<organism evidence="3 4">
    <name type="scientific">Juglans regia</name>
    <name type="common">English walnut</name>
    <dbReference type="NCBI Taxonomy" id="51240"/>
    <lineage>
        <taxon>Eukaryota</taxon>
        <taxon>Viridiplantae</taxon>
        <taxon>Streptophyta</taxon>
        <taxon>Embryophyta</taxon>
        <taxon>Tracheophyta</taxon>
        <taxon>Spermatophyta</taxon>
        <taxon>Magnoliopsida</taxon>
        <taxon>eudicotyledons</taxon>
        <taxon>Gunneridae</taxon>
        <taxon>Pentapetalae</taxon>
        <taxon>rosids</taxon>
        <taxon>fabids</taxon>
        <taxon>Fagales</taxon>
        <taxon>Juglandaceae</taxon>
        <taxon>Juglans</taxon>
    </lineage>
</organism>
<dbReference type="OrthoDB" id="515857at2759"/>
<dbReference type="KEGG" id="jre:109004629"/>
<evidence type="ECO:0000313" key="4">
    <source>
        <dbReference type="RefSeq" id="XP_035544165.1"/>
    </source>
</evidence>
<evidence type="ECO:0000256" key="1">
    <source>
        <dbReference type="SAM" id="MobiDB-lite"/>
    </source>
</evidence>
<dbReference type="InterPro" id="IPR057523">
    <property type="entry name" value="HTH_74"/>
</dbReference>